<dbReference type="GO" id="GO:0014069">
    <property type="term" value="C:postsynaptic density"/>
    <property type="evidence" value="ECO:0007669"/>
    <property type="project" value="TreeGrafter"/>
</dbReference>
<keyword evidence="12" id="KW-0966">Cell projection</keyword>
<evidence type="ECO:0000313" key="15">
    <source>
        <dbReference type="Ensembl" id="ENSFHEP00000007052.1"/>
    </source>
</evidence>
<feature type="domain" description="ADF-H" evidence="14">
    <location>
        <begin position="2"/>
        <end position="144"/>
    </location>
</feature>
<dbReference type="AlphaFoldDB" id="A0A3Q2P4P7"/>
<organism evidence="15 16">
    <name type="scientific">Fundulus heteroclitus</name>
    <name type="common">Killifish</name>
    <name type="synonym">Mummichog</name>
    <dbReference type="NCBI Taxonomy" id="8078"/>
    <lineage>
        <taxon>Eukaryota</taxon>
        <taxon>Metazoa</taxon>
        <taxon>Chordata</taxon>
        <taxon>Craniata</taxon>
        <taxon>Vertebrata</taxon>
        <taxon>Euteleostomi</taxon>
        <taxon>Actinopterygii</taxon>
        <taxon>Neopterygii</taxon>
        <taxon>Teleostei</taxon>
        <taxon>Neoteleostei</taxon>
        <taxon>Acanthomorphata</taxon>
        <taxon>Ovalentaria</taxon>
        <taxon>Atherinomorphae</taxon>
        <taxon>Cyprinodontiformes</taxon>
        <taxon>Fundulidae</taxon>
        <taxon>Fundulus</taxon>
    </lineage>
</organism>
<proteinExistence type="predicted"/>
<dbReference type="GO" id="GO:0070161">
    <property type="term" value="C:anchoring junction"/>
    <property type="evidence" value="ECO:0007669"/>
    <property type="project" value="UniProtKB-SubCell"/>
</dbReference>
<dbReference type="GO" id="GO:0098974">
    <property type="term" value="P:postsynaptic actin cytoskeleton organization"/>
    <property type="evidence" value="ECO:0007669"/>
    <property type="project" value="TreeGrafter"/>
</dbReference>
<dbReference type="GO" id="GO:0005769">
    <property type="term" value="C:early endosome"/>
    <property type="evidence" value="ECO:0007669"/>
    <property type="project" value="UniProtKB-SubCell"/>
</dbReference>
<dbReference type="CDD" id="cd11281">
    <property type="entry name" value="ADF_drebrin_like"/>
    <property type="match status" value="1"/>
</dbReference>
<protein>
    <recommendedName>
        <fullName evidence="14">ADF-H domain-containing protein</fullName>
    </recommendedName>
</protein>
<evidence type="ECO:0000256" key="1">
    <source>
        <dbReference type="ARBA" id="ARBA00004132"/>
    </source>
</evidence>
<dbReference type="GO" id="GO:0051015">
    <property type="term" value="F:actin filament binding"/>
    <property type="evidence" value="ECO:0007669"/>
    <property type="project" value="TreeGrafter"/>
</dbReference>
<evidence type="ECO:0000256" key="9">
    <source>
        <dbReference type="ARBA" id="ARBA00022753"/>
    </source>
</evidence>
<dbReference type="STRING" id="8078.ENSFHEP00000007052"/>
<dbReference type="GO" id="GO:0030427">
    <property type="term" value="C:site of polarized growth"/>
    <property type="evidence" value="ECO:0007669"/>
    <property type="project" value="TreeGrafter"/>
</dbReference>
<evidence type="ECO:0000256" key="4">
    <source>
        <dbReference type="ARBA" id="ARBA00004413"/>
    </source>
</evidence>
<keyword evidence="11" id="KW-0770">Synapse</keyword>
<dbReference type="GO" id="GO:0030864">
    <property type="term" value="C:cortical actin cytoskeleton"/>
    <property type="evidence" value="ECO:0007669"/>
    <property type="project" value="TreeGrafter"/>
</dbReference>
<dbReference type="Pfam" id="PF00241">
    <property type="entry name" value="Cofilin_ADF"/>
    <property type="match status" value="1"/>
</dbReference>
<dbReference type="GO" id="GO:0045211">
    <property type="term" value="C:postsynaptic membrane"/>
    <property type="evidence" value="ECO:0007669"/>
    <property type="project" value="TreeGrafter"/>
</dbReference>
<dbReference type="GO" id="GO:0001726">
    <property type="term" value="C:ruffle"/>
    <property type="evidence" value="ECO:0007669"/>
    <property type="project" value="UniProtKB-SubCell"/>
</dbReference>
<evidence type="ECO:0000256" key="6">
    <source>
        <dbReference type="ARBA" id="ARBA00004510"/>
    </source>
</evidence>
<dbReference type="GO" id="GO:0045773">
    <property type="term" value="P:positive regulation of axon extension"/>
    <property type="evidence" value="ECO:0007669"/>
    <property type="project" value="TreeGrafter"/>
</dbReference>
<dbReference type="GO" id="GO:0030027">
    <property type="term" value="C:lamellipodium"/>
    <property type="evidence" value="ECO:0007669"/>
    <property type="project" value="UniProtKB-SubCell"/>
</dbReference>
<comment type="subcellular location">
    <subcellularLocation>
        <location evidence="2">Cell junction</location>
    </subcellularLocation>
    <subcellularLocation>
        <location evidence="4">Cell membrane</location>
        <topology evidence="4">Peripheral membrane protein</topology>
        <orientation evidence="4">Cytoplasmic side</orientation>
    </subcellularLocation>
    <subcellularLocation>
        <location evidence="6">Cell projection</location>
        <location evidence="6">Lamellipodium</location>
    </subcellularLocation>
    <subcellularLocation>
        <location evidence="5">Cell projection</location>
        <location evidence="5">Ruffle</location>
    </subcellularLocation>
    <subcellularLocation>
        <location evidence="7">Cytoplasm</location>
        <location evidence="7">Cell cortex</location>
    </subcellularLocation>
    <subcellularLocation>
        <location evidence="1">Cytoplasmic vesicle</location>
        <location evidence="1">Clathrin-coated vesicle</location>
    </subcellularLocation>
    <subcellularLocation>
        <location evidence="3">Early endosome</location>
    </subcellularLocation>
    <subcellularLocation>
        <location evidence="13">Synapse</location>
    </subcellularLocation>
</comment>
<dbReference type="Ensembl" id="ENSFHET00000004471.1">
    <property type="protein sequence ID" value="ENSFHEP00000007052.1"/>
    <property type="gene ID" value="ENSFHEG00000008136.1"/>
</dbReference>
<dbReference type="GO" id="GO:0061003">
    <property type="term" value="P:positive regulation of dendritic spine morphogenesis"/>
    <property type="evidence" value="ECO:0007669"/>
    <property type="project" value="TreeGrafter"/>
</dbReference>
<evidence type="ECO:0000313" key="16">
    <source>
        <dbReference type="Proteomes" id="UP000265000"/>
    </source>
</evidence>
<name>A0A3Q2P4P7_FUNHE</name>
<dbReference type="Proteomes" id="UP000265000">
    <property type="component" value="Unplaced"/>
</dbReference>
<reference evidence="15" key="1">
    <citation type="submission" date="2025-08" db="UniProtKB">
        <authorList>
            <consortium name="Ensembl"/>
        </authorList>
    </citation>
    <scope>IDENTIFICATION</scope>
</reference>
<accession>A0A3Q2P4P7</accession>
<keyword evidence="9" id="KW-0967">Endosome</keyword>
<dbReference type="GO" id="GO:0030136">
    <property type="term" value="C:clathrin-coated vesicle"/>
    <property type="evidence" value="ECO:0007669"/>
    <property type="project" value="UniProtKB-SubCell"/>
</dbReference>
<dbReference type="GO" id="GO:0005884">
    <property type="term" value="C:actin filament"/>
    <property type="evidence" value="ECO:0007669"/>
    <property type="project" value="TreeGrafter"/>
</dbReference>
<dbReference type="InterPro" id="IPR029006">
    <property type="entry name" value="ADF-H/Gelsolin-like_dom_sf"/>
</dbReference>
<evidence type="ECO:0000256" key="11">
    <source>
        <dbReference type="ARBA" id="ARBA00023018"/>
    </source>
</evidence>
<dbReference type="GO" id="GO:0048812">
    <property type="term" value="P:neuron projection morphogenesis"/>
    <property type="evidence" value="ECO:0007669"/>
    <property type="project" value="TreeGrafter"/>
</dbReference>
<evidence type="ECO:0000256" key="7">
    <source>
        <dbReference type="ARBA" id="ARBA00004544"/>
    </source>
</evidence>
<dbReference type="PANTHER" id="PTHR10829:SF12">
    <property type="entry name" value="DREBRIN-LIKE PROTEIN"/>
    <property type="match status" value="1"/>
</dbReference>
<keyword evidence="10" id="KW-0965">Cell junction</keyword>
<evidence type="ECO:0000256" key="3">
    <source>
        <dbReference type="ARBA" id="ARBA00004412"/>
    </source>
</evidence>
<dbReference type="SUPFAM" id="SSF55753">
    <property type="entry name" value="Actin depolymerizing proteins"/>
    <property type="match status" value="1"/>
</dbReference>
<dbReference type="GeneTree" id="ENSGT00940000156732"/>
<dbReference type="PANTHER" id="PTHR10829">
    <property type="entry name" value="CORTACTIN AND DREBRIN"/>
    <property type="match status" value="1"/>
</dbReference>
<evidence type="ECO:0000256" key="8">
    <source>
        <dbReference type="ARBA" id="ARBA00022475"/>
    </source>
</evidence>
<evidence type="ECO:0000259" key="14">
    <source>
        <dbReference type="PROSITE" id="PS51263"/>
    </source>
</evidence>
<evidence type="ECO:0000256" key="12">
    <source>
        <dbReference type="ARBA" id="ARBA00023273"/>
    </source>
</evidence>
<dbReference type="PROSITE" id="PS51263">
    <property type="entry name" value="ADF_H"/>
    <property type="match status" value="1"/>
</dbReference>
<dbReference type="GO" id="GO:0030425">
    <property type="term" value="C:dendrite"/>
    <property type="evidence" value="ECO:0007669"/>
    <property type="project" value="TreeGrafter"/>
</dbReference>
<dbReference type="SMART" id="SM00102">
    <property type="entry name" value="ADF"/>
    <property type="match status" value="1"/>
</dbReference>
<evidence type="ECO:0000256" key="2">
    <source>
        <dbReference type="ARBA" id="ARBA00004282"/>
    </source>
</evidence>
<sequence length="144" mass="15913">MAVNLSKNGSAMMAAYKQVVDAKPYFALWALFTYEGNSNDLRLAETGDGGLEELVEELNSGKVMYAFCRVSDPNSGLPKYVLINWTGEGVKDFRKGMYANHLTSIANFLKVCPIFPCDDKCPYRGGCGARNHLSQSVQSIWSQL</sequence>
<evidence type="ECO:0000256" key="5">
    <source>
        <dbReference type="ARBA" id="ARBA00004466"/>
    </source>
</evidence>
<keyword evidence="8" id="KW-0472">Membrane</keyword>
<dbReference type="GO" id="GO:0030833">
    <property type="term" value="P:regulation of actin filament polymerization"/>
    <property type="evidence" value="ECO:0007669"/>
    <property type="project" value="TreeGrafter"/>
</dbReference>
<evidence type="ECO:0000256" key="13">
    <source>
        <dbReference type="ARBA" id="ARBA00034103"/>
    </source>
</evidence>
<keyword evidence="8" id="KW-1003">Cell membrane</keyword>
<reference evidence="15" key="2">
    <citation type="submission" date="2025-09" db="UniProtKB">
        <authorList>
            <consortium name="Ensembl"/>
        </authorList>
    </citation>
    <scope>IDENTIFICATION</scope>
</reference>
<dbReference type="InterPro" id="IPR002108">
    <property type="entry name" value="ADF-H"/>
</dbReference>
<dbReference type="Gene3D" id="3.40.20.10">
    <property type="entry name" value="Severin"/>
    <property type="match status" value="1"/>
</dbReference>
<keyword evidence="16" id="KW-1185">Reference proteome</keyword>
<evidence type="ECO:0000256" key="10">
    <source>
        <dbReference type="ARBA" id="ARBA00022949"/>
    </source>
</evidence>